<evidence type="ECO:0000313" key="1">
    <source>
        <dbReference type="EMBL" id="QEX16531.1"/>
    </source>
</evidence>
<gene>
    <name evidence="1" type="ORF">FRZ44_18260</name>
</gene>
<keyword evidence="2" id="KW-1185">Reference proteome</keyword>
<sequence length="99" mass="11168">MLDEQEWEEVSTLLQKGLENAKEYRRLQDAPLHQVPKPIFDAGALDRYFEITGFRETDIDALRHHRLVLFGPPCAACGKPLRTSQAKLCTECGAEAPKS</sequence>
<name>A0A5J6MHG4_9PROT</name>
<evidence type="ECO:0000313" key="2">
    <source>
        <dbReference type="Proteomes" id="UP000326202"/>
    </source>
</evidence>
<dbReference type="Proteomes" id="UP000326202">
    <property type="component" value="Chromosome"/>
</dbReference>
<dbReference type="EMBL" id="CP042906">
    <property type="protein sequence ID" value="QEX16531.1"/>
    <property type="molecule type" value="Genomic_DNA"/>
</dbReference>
<protein>
    <submittedName>
        <fullName evidence="1">Uncharacterized protein</fullName>
    </submittedName>
</protein>
<reference evidence="1 2" key="1">
    <citation type="submission" date="2019-08" db="EMBL/GenBank/DDBJ databases">
        <title>Hyperibacter terrae gen. nov., sp. nov. and Hyperibacter viscosus sp. nov., two new members in the family Rhodospirillaceae isolated from the rhizosphere of Hypericum perforatum.</title>
        <authorList>
            <person name="Noviana Z."/>
        </authorList>
    </citation>
    <scope>NUCLEOTIDE SEQUENCE [LARGE SCALE GENOMIC DNA]</scope>
    <source>
        <strain evidence="1 2">R5913</strain>
    </source>
</reference>
<dbReference type="KEGG" id="htq:FRZ44_18260"/>
<organism evidence="1 2">
    <name type="scientific">Hypericibacter terrae</name>
    <dbReference type="NCBI Taxonomy" id="2602015"/>
    <lineage>
        <taxon>Bacteria</taxon>
        <taxon>Pseudomonadati</taxon>
        <taxon>Pseudomonadota</taxon>
        <taxon>Alphaproteobacteria</taxon>
        <taxon>Rhodospirillales</taxon>
        <taxon>Dongiaceae</taxon>
        <taxon>Hypericibacter</taxon>
    </lineage>
</organism>
<dbReference type="AlphaFoldDB" id="A0A5J6MHG4"/>
<accession>A0A5J6MHG4</accession>
<proteinExistence type="predicted"/>
<dbReference type="OrthoDB" id="5515745at2"/>